<dbReference type="InterPro" id="IPR013324">
    <property type="entry name" value="RNA_pol_sigma_r3/r4-like"/>
</dbReference>
<feature type="compositionally biased region" description="Basic residues" evidence="6">
    <location>
        <begin position="177"/>
        <end position="204"/>
    </location>
</feature>
<evidence type="ECO:0000256" key="4">
    <source>
        <dbReference type="ARBA" id="ARBA00023125"/>
    </source>
</evidence>
<dbReference type="AlphaFoldDB" id="A0A9C7Q2I9"/>
<dbReference type="GO" id="GO:0006352">
    <property type="term" value="P:DNA-templated transcription initiation"/>
    <property type="evidence" value="ECO:0007669"/>
    <property type="project" value="InterPro"/>
</dbReference>
<dbReference type="Pfam" id="PF04542">
    <property type="entry name" value="Sigma70_r2"/>
    <property type="match status" value="1"/>
</dbReference>
<feature type="region of interest" description="Disordered" evidence="6">
    <location>
        <begin position="140"/>
        <end position="215"/>
    </location>
</feature>
<comment type="caution">
    <text evidence="9">The sequence shown here is derived from an EMBL/GenBank/DDBJ whole genome shotgun (WGS) entry which is preliminary data.</text>
</comment>
<keyword evidence="2" id="KW-0805">Transcription regulation</keyword>
<keyword evidence="5" id="KW-0804">Transcription</keyword>
<evidence type="ECO:0000259" key="8">
    <source>
        <dbReference type="Pfam" id="PF04545"/>
    </source>
</evidence>
<protein>
    <recommendedName>
        <fullName evidence="11">RNA polymerase sigma factor</fullName>
    </recommendedName>
</protein>
<feature type="compositionally biased region" description="Basic and acidic residues" evidence="6">
    <location>
        <begin position="158"/>
        <end position="170"/>
    </location>
</feature>
<dbReference type="GO" id="GO:0003677">
    <property type="term" value="F:DNA binding"/>
    <property type="evidence" value="ECO:0007669"/>
    <property type="project" value="UniProtKB-KW"/>
</dbReference>
<gene>
    <name evidence="9" type="ORF">GpartN1_g5798.t1</name>
</gene>
<evidence type="ECO:0000313" key="9">
    <source>
        <dbReference type="EMBL" id="GJQ14007.1"/>
    </source>
</evidence>
<evidence type="ECO:0000256" key="3">
    <source>
        <dbReference type="ARBA" id="ARBA00023082"/>
    </source>
</evidence>
<dbReference type="Pfam" id="PF04545">
    <property type="entry name" value="Sigma70_r4"/>
    <property type="match status" value="1"/>
</dbReference>
<evidence type="ECO:0000259" key="7">
    <source>
        <dbReference type="Pfam" id="PF04542"/>
    </source>
</evidence>
<sequence>MSVTKFRSNSWIHNSLATLAFTSIQGVPFKVPAKPFSSDKSSQVVLHQNSVEKKTRKLSGFAKRNTTVAVVDYRKDNAACLLCGTNQRALVPKSSLVSTKNKEESKKKKYTLNKSFSWAAGAQTTKPKTPMQMPIECYHDKEESKKPKSSSWCRSKKPLKDSKRQTKLDETDTISLKTRKLRSTTATSKKRNSQSKRFSIKKKVLKEQMPNSGTQVEQVAQETDESPKKSCNNGYAQFPFSEGYVYAIHKNPLLTQEEETELANYLRRQAQLINMQQRMMQTLGRKLSLEEWAVRAGMSVQDLHDAIILGNNAKERLITANLRLVHSIASRFTYDSNKNFHKPVQLLDLIQEGILGLIQATDKFDPSYGWRFSTFATWWIRASISKYLNEYNRSVRVPSKVIALFNQSRKIATELENEKKIPSESEVCSLLGVSSSRLRFCIEAVTNQPVSLERLGELLEDSGRLGKGAVYCVADTGECTEENLAECLLRADLFKVLQEYLCPMETRALLLRYGLRDGQFRSLEECGRIMCCSRERVRQLLLSGITKLRNSTVENFLKDYLQ</sequence>
<dbReference type="InterPro" id="IPR050239">
    <property type="entry name" value="Sigma-70_RNA_pol_init_factors"/>
</dbReference>
<dbReference type="SUPFAM" id="SSF88659">
    <property type="entry name" value="Sigma3 and sigma4 domains of RNA polymerase sigma factors"/>
    <property type="match status" value="1"/>
</dbReference>
<keyword evidence="3" id="KW-0731">Sigma factor</keyword>
<proteinExistence type="inferred from homology"/>
<feature type="domain" description="RNA polymerase sigma-70 region 4" evidence="8">
    <location>
        <begin position="505"/>
        <end position="550"/>
    </location>
</feature>
<dbReference type="PANTHER" id="PTHR30603">
    <property type="entry name" value="RNA POLYMERASE SIGMA FACTOR RPO"/>
    <property type="match status" value="1"/>
</dbReference>
<evidence type="ECO:0008006" key="11">
    <source>
        <dbReference type="Google" id="ProtNLM"/>
    </source>
</evidence>
<comment type="similarity">
    <text evidence="1">Belongs to the sigma-70 factor family.</text>
</comment>
<dbReference type="Proteomes" id="UP001061958">
    <property type="component" value="Unassembled WGS sequence"/>
</dbReference>
<accession>A0A9C7Q2I9</accession>
<reference evidence="9" key="2">
    <citation type="submission" date="2022-01" db="EMBL/GenBank/DDBJ databases">
        <authorList>
            <person name="Hirooka S."/>
            <person name="Miyagishima S.Y."/>
        </authorList>
    </citation>
    <scope>NUCLEOTIDE SEQUENCE</scope>
    <source>
        <strain evidence="9">NBRC 102759</strain>
    </source>
</reference>
<name>A0A9C7Q2I9_9RHOD</name>
<dbReference type="InterPro" id="IPR013325">
    <property type="entry name" value="RNA_pol_sigma_r2"/>
</dbReference>
<dbReference type="InterPro" id="IPR036388">
    <property type="entry name" value="WH-like_DNA-bd_sf"/>
</dbReference>
<feature type="domain" description="RNA polymerase sigma-70 region 2" evidence="7">
    <location>
        <begin position="317"/>
        <end position="390"/>
    </location>
</feature>
<evidence type="ECO:0000256" key="1">
    <source>
        <dbReference type="ARBA" id="ARBA00007788"/>
    </source>
</evidence>
<dbReference type="GO" id="GO:0016987">
    <property type="term" value="F:sigma factor activity"/>
    <property type="evidence" value="ECO:0007669"/>
    <property type="project" value="UniProtKB-KW"/>
</dbReference>
<dbReference type="InterPro" id="IPR007630">
    <property type="entry name" value="RNA_pol_sigma70_r4"/>
</dbReference>
<dbReference type="EMBL" id="BQMJ01000050">
    <property type="protein sequence ID" value="GJQ14007.1"/>
    <property type="molecule type" value="Genomic_DNA"/>
</dbReference>
<evidence type="ECO:0000256" key="6">
    <source>
        <dbReference type="SAM" id="MobiDB-lite"/>
    </source>
</evidence>
<keyword evidence="4" id="KW-0238">DNA-binding</keyword>
<dbReference type="InterPro" id="IPR014284">
    <property type="entry name" value="RNA_pol_sigma-70_dom"/>
</dbReference>
<dbReference type="NCBIfam" id="TIGR02937">
    <property type="entry name" value="sigma70-ECF"/>
    <property type="match status" value="1"/>
</dbReference>
<dbReference type="InterPro" id="IPR000943">
    <property type="entry name" value="RNA_pol_sigma70"/>
</dbReference>
<evidence type="ECO:0000313" key="10">
    <source>
        <dbReference type="Proteomes" id="UP001061958"/>
    </source>
</evidence>
<dbReference type="InterPro" id="IPR007627">
    <property type="entry name" value="RNA_pol_sigma70_r2"/>
</dbReference>
<dbReference type="Gene3D" id="1.10.601.10">
    <property type="entry name" value="RNA Polymerase Primary Sigma Factor"/>
    <property type="match status" value="1"/>
</dbReference>
<organism evidence="9 10">
    <name type="scientific">Galdieria partita</name>
    <dbReference type="NCBI Taxonomy" id="83374"/>
    <lineage>
        <taxon>Eukaryota</taxon>
        <taxon>Rhodophyta</taxon>
        <taxon>Bangiophyceae</taxon>
        <taxon>Galdieriales</taxon>
        <taxon>Galdieriaceae</taxon>
        <taxon>Galdieria</taxon>
    </lineage>
</organism>
<evidence type="ECO:0000256" key="5">
    <source>
        <dbReference type="ARBA" id="ARBA00023163"/>
    </source>
</evidence>
<dbReference type="OrthoDB" id="206108at2759"/>
<evidence type="ECO:0000256" key="2">
    <source>
        <dbReference type="ARBA" id="ARBA00023015"/>
    </source>
</evidence>
<dbReference type="PANTHER" id="PTHR30603:SF47">
    <property type="entry name" value="RNA POLYMERASE SIGMA FACTOR SIGD, CHLOROPLASTIC"/>
    <property type="match status" value="1"/>
</dbReference>
<dbReference type="Gene3D" id="1.10.10.10">
    <property type="entry name" value="Winged helix-like DNA-binding domain superfamily/Winged helix DNA-binding domain"/>
    <property type="match status" value="1"/>
</dbReference>
<dbReference type="PRINTS" id="PR00046">
    <property type="entry name" value="SIGMA70FCT"/>
</dbReference>
<reference evidence="9" key="1">
    <citation type="journal article" date="2022" name="Proc. Natl. Acad. Sci. U.S.A.">
        <title>Life cycle and functional genomics of the unicellular red alga Galdieria for elucidating algal and plant evolution and industrial use.</title>
        <authorList>
            <person name="Hirooka S."/>
            <person name="Itabashi T."/>
            <person name="Ichinose T.M."/>
            <person name="Onuma R."/>
            <person name="Fujiwara T."/>
            <person name="Yamashita S."/>
            <person name="Jong L.W."/>
            <person name="Tomita R."/>
            <person name="Iwane A.H."/>
            <person name="Miyagishima S.Y."/>
        </authorList>
    </citation>
    <scope>NUCLEOTIDE SEQUENCE</scope>
    <source>
        <strain evidence="9">NBRC 102759</strain>
    </source>
</reference>
<dbReference type="SUPFAM" id="SSF88946">
    <property type="entry name" value="Sigma2 domain of RNA polymerase sigma factors"/>
    <property type="match status" value="1"/>
</dbReference>
<keyword evidence="10" id="KW-1185">Reference proteome</keyword>